<keyword evidence="3" id="KW-1185">Reference proteome</keyword>
<feature type="region of interest" description="Disordered" evidence="1">
    <location>
        <begin position="69"/>
        <end position="94"/>
    </location>
</feature>
<organism evidence="2 3">
    <name type="scientific">Alosa alosa</name>
    <name type="common">allis shad</name>
    <dbReference type="NCBI Taxonomy" id="278164"/>
    <lineage>
        <taxon>Eukaryota</taxon>
        <taxon>Metazoa</taxon>
        <taxon>Chordata</taxon>
        <taxon>Craniata</taxon>
        <taxon>Vertebrata</taxon>
        <taxon>Euteleostomi</taxon>
        <taxon>Actinopterygii</taxon>
        <taxon>Neopterygii</taxon>
        <taxon>Teleostei</taxon>
        <taxon>Clupei</taxon>
        <taxon>Clupeiformes</taxon>
        <taxon>Clupeoidei</taxon>
        <taxon>Clupeidae</taxon>
        <taxon>Alosa</taxon>
    </lineage>
</organism>
<sequence>MNQTKVCKHTLLEAVSKRFNAVQTEPLYAIATMVDARYKDRYFDPDKEEARNMMLKVVDEMASVGNDQREDAAGASADDPGQEDQDPPPKRARTGSLQDMYQEILTENDVAKQATTGETASQDHAYLGEATILKTACPFKYWSFTCPSCTQVPHCALYQRRQRAAVQRRLPCHRRKEKSHTLQQC</sequence>
<dbReference type="Proteomes" id="UP000823561">
    <property type="component" value="Chromosome 4"/>
</dbReference>
<accession>A0AAV6H3P9</accession>
<dbReference type="EMBL" id="JADWDJ010000004">
    <property type="protein sequence ID" value="KAG5281669.1"/>
    <property type="molecule type" value="Genomic_DNA"/>
</dbReference>
<reference evidence="2" key="1">
    <citation type="submission" date="2020-10" db="EMBL/GenBank/DDBJ databases">
        <title>Chromosome-scale genome assembly of the Allis shad, Alosa alosa.</title>
        <authorList>
            <person name="Margot Z."/>
            <person name="Christophe K."/>
            <person name="Cabau C."/>
            <person name="Louis A."/>
            <person name="Berthelot C."/>
            <person name="Parey E."/>
            <person name="Roest Crollius H."/>
            <person name="Montfort J."/>
            <person name="Robinson-Rechavi M."/>
            <person name="Bucao C."/>
            <person name="Bouchez O."/>
            <person name="Gislard M."/>
            <person name="Lluch J."/>
            <person name="Milhes M."/>
            <person name="Lampietro C."/>
            <person name="Lopez Roques C."/>
            <person name="Donnadieu C."/>
            <person name="Braasch I."/>
            <person name="Desvignes T."/>
            <person name="Postlethwait J."/>
            <person name="Bobe J."/>
            <person name="Guiguen Y."/>
        </authorList>
    </citation>
    <scope>NUCLEOTIDE SEQUENCE</scope>
    <source>
        <strain evidence="2">M-15738</strain>
        <tissue evidence="2">Blood</tissue>
    </source>
</reference>
<protein>
    <submittedName>
        <fullName evidence="2">Uncharacterized protein</fullName>
    </submittedName>
</protein>
<evidence type="ECO:0000313" key="3">
    <source>
        <dbReference type="Proteomes" id="UP000823561"/>
    </source>
</evidence>
<proteinExistence type="predicted"/>
<comment type="caution">
    <text evidence="2">The sequence shown here is derived from an EMBL/GenBank/DDBJ whole genome shotgun (WGS) entry which is preliminary data.</text>
</comment>
<dbReference type="AlphaFoldDB" id="A0AAV6H3P9"/>
<name>A0AAV6H3P9_9TELE</name>
<evidence type="ECO:0000256" key="1">
    <source>
        <dbReference type="SAM" id="MobiDB-lite"/>
    </source>
</evidence>
<evidence type="ECO:0000313" key="2">
    <source>
        <dbReference type="EMBL" id="KAG5281669.1"/>
    </source>
</evidence>
<gene>
    <name evidence="2" type="ORF">AALO_G00047490</name>
</gene>